<dbReference type="InterPro" id="IPR001041">
    <property type="entry name" value="2Fe-2S_ferredoxin-type"/>
</dbReference>
<evidence type="ECO:0000256" key="6">
    <source>
        <dbReference type="ARBA" id="ARBA00023004"/>
    </source>
</evidence>
<evidence type="ECO:0000313" key="10">
    <source>
        <dbReference type="EMBL" id="ONK07535.1"/>
    </source>
</evidence>
<evidence type="ECO:0000256" key="3">
    <source>
        <dbReference type="ARBA" id="ARBA00022714"/>
    </source>
</evidence>
<dbReference type="EMBL" id="MPUJ01000004">
    <property type="protein sequence ID" value="ONK07535.1"/>
    <property type="molecule type" value="Genomic_DNA"/>
</dbReference>
<dbReference type="GO" id="GO:0046872">
    <property type="term" value="F:metal ion binding"/>
    <property type="evidence" value="ECO:0007669"/>
    <property type="project" value="UniProtKB-KW"/>
</dbReference>
<dbReference type="CDD" id="cd00207">
    <property type="entry name" value="fer2"/>
    <property type="match status" value="1"/>
</dbReference>
<dbReference type="AlphaFoldDB" id="A0A1V2R5A0"/>
<evidence type="ECO:0000256" key="2">
    <source>
        <dbReference type="ARBA" id="ARBA00022448"/>
    </source>
</evidence>
<comment type="similarity">
    <text evidence="1">Belongs to the 2Fe2S plant-type ferredoxin family.</text>
</comment>
<evidence type="ECO:0000256" key="7">
    <source>
        <dbReference type="ARBA" id="ARBA00023014"/>
    </source>
</evidence>
<keyword evidence="5" id="KW-0249">Electron transport</keyword>
<keyword evidence="4" id="KW-0479">Metal-binding</keyword>
<dbReference type="GO" id="GO:0051537">
    <property type="term" value="F:2 iron, 2 sulfur cluster binding"/>
    <property type="evidence" value="ECO:0007669"/>
    <property type="project" value="UniProtKB-KW"/>
</dbReference>
<dbReference type="InterPro" id="IPR012675">
    <property type="entry name" value="Beta-grasp_dom_sf"/>
</dbReference>
<sequence>MTAYVFDIIDLEHDIHFQCPEDVYILDAAEEAGFTLPYSSRAGADSSSVARLISGQVDQSDGSYLDEDQKAAGFFLTDTSYPLSNCVVRFFAEDELHR</sequence>
<keyword evidence="6" id="KW-0408">Iron</keyword>
<dbReference type="NCBIfam" id="TIGR02008">
    <property type="entry name" value="fdx_plant"/>
    <property type="match status" value="1"/>
</dbReference>
<dbReference type="Pfam" id="PF00111">
    <property type="entry name" value="Fer2"/>
    <property type="match status" value="1"/>
</dbReference>
<dbReference type="OrthoDB" id="9806195at2"/>
<organism evidence="10 11">
    <name type="scientific">Pectobacterium actinidiae</name>
    <dbReference type="NCBI Taxonomy" id="1507808"/>
    <lineage>
        <taxon>Bacteria</taxon>
        <taxon>Pseudomonadati</taxon>
        <taxon>Pseudomonadota</taxon>
        <taxon>Gammaproteobacteria</taxon>
        <taxon>Enterobacterales</taxon>
        <taxon>Pectobacteriaceae</taxon>
        <taxon>Pectobacterium</taxon>
    </lineage>
</organism>
<gene>
    <name evidence="10" type="ORF">BSK71_07585</name>
</gene>
<dbReference type="Gene3D" id="3.10.20.30">
    <property type="match status" value="1"/>
</dbReference>
<evidence type="ECO:0000313" key="11">
    <source>
        <dbReference type="Proteomes" id="UP000189286"/>
    </source>
</evidence>
<name>A0A1V2R5A0_9GAMM</name>
<dbReference type="InterPro" id="IPR010241">
    <property type="entry name" value="Fd_pln"/>
</dbReference>
<evidence type="ECO:0000256" key="5">
    <source>
        <dbReference type="ARBA" id="ARBA00022982"/>
    </source>
</evidence>
<dbReference type="SUPFAM" id="SSF54292">
    <property type="entry name" value="2Fe-2S ferredoxin-like"/>
    <property type="match status" value="1"/>
</dbReference>
<dbReference type="InterPro" id="IPR036010">
    <property type="entry name" value="2Fe-2S_ferredoxin-like_sf"/>
</dbReference>
<dbReference type="GO" id="GO:0009055">
    <property type="term" value="F:electron transfer activity"/>
    <property type="evidence" value="ECO:0007669"/>
    <property type="project" value="InterPro"/>
</dbReference>
<proteinExistence type="inferred from homology"/>
<dbReference type="PANTHER" id="PTHR43112">
    <property type="entry name" value="FERREDOXIN"/>
    <property type="match status" value="1"/>
</dbReference>
<dbReference type="Proteomes" id="UP000189286">
    <property type="component" value="Unassembled WGS sequence"/>
</dbReference>
<keyword evidence="7" id="KW-0411">Iron-sulfur</keyword>
<feature type="domain" description="2Fe-2S ferredoxin-type" evidence="9">
    <location>
        <begin position="13"/>
        <end position="77"/>
    </location>
</feature>
<keyword evidence="2" id="KW-0813">Transport</keyword>
<evidence type="ECO:0000256" key="4">
    <source>
        <dbReference type="ARBA" id="ARBA00022723"/>
    </source>
</evidence>
<dbReference type="GO" id="GO:0022900">
    <property type="term" value="P:electron transport chain"/>
    <property type="evidence" value="ECO:0007669"/>
    <property type="project" value="InterPro"/>
</dbReference>
<protein>
    <submittedName>
        <fullName evidence="10">Ferredoxin</fullName>
    </submittedName>
</protein>
<dbReference type="PANTHER" id="PTHR43112:SF3">
    <property type="entry name" value="FERREDOXIN-2, CHLOROPLASTIC"/>
    <property type="match status" value="1"/>
</dbReference>
<reference evidence="11" key="1">
    <citation type="submission" date="2016-11" db="EMBL/GenBank/DDBJ databases">
        <authorList>
            <person name="Panda P."/>
            <person name="Visnovsky S."/>
            <person name="Pitman A."/>
        </authorList>
    </citation>
    <scope>NUCLEOTIDE SEQUENCE [LARGE SCALE GENOMIC DNA]</scope>
    <source>
        <strain evidence="11">ICMP 9972</strain>
    </source>
</reference>
<dbReference type="RefSeq" id="WP_039357502.1">
    <property type="nucleotide sequence ID" value="NZ_CP097896.1"/>
</dbReference>
<evidence type="ECO:0000259" key="9">
    <source>
        <dbReference type="Pfam" id="PF00111"/>
    </source>
</evidence>
<keyword evidence="3" id="KW-0001">2Fe-2S</keyword>
<comment type="cofactor">
    <cofactor evidence="8">
        <name>[2Fe-2S] cluster</name>
        <dbReference type="ChEBI" id="CHEBI:190135"/>
    </cofactor>
</comment>
<evidence type="ECO:0000256" key="1">
    <source>
        <dbReference type="ARBA" id="ARBA00007874"/>
    </source>
</evidence>
<comment type="caution">
    <text evidence="10">The sequence shown here is derived from an EMBL/GenBank/DDBJ whole genome shotgun (WGS) entry which is preliminary data.</text>
</comment>
<evidence type="ECO:0000256" key="8">
    <source>
        <dbReference type="ARBA" id="ARBA00034078"/>
    </source>
</evidence>
<accession>A0A1V2R5A0</accession>